<dbReference type="Gene3D" id="3.40.50.2300">
    <property type="match status" value="2"/>
</dbReference>
<accession>A0A5B9FWU6</accession>
<dbReference type="PANTHER" id="PTHR30483">
    <property type="entry name" value="LEUCINE-SPECIFIC-BINDING PROTEIN"/>
    <property type="match status" value="1"/>
</dbReference>
<dbReference type="Pfam" id="PF13458">
    <property type="entry name" value="Peripla_BP_6"/>
    <property type="match status" value="1"/>
</dbReference>
<dbReference type="SUPFAM" id="SSF53822">
    <property type="entry name" value="Periplasmic binding protein-like I"/>
    <property type="match status" value="1"/>
</dbReference>
<dbReference type="InterPro" id="IPR028081">
    <property type="entry name" value="Leu-bd"/>
</dbReference>
<dbReference type="OrthoDB" id="9791590at2"/>
<gene>
    <name evidence="4" type="ORF">FUA48_11915</name>
</gene>
<evidence type="ECO:0000256" key="2">
    <source>
        <dbReference type="ARBA" id="ARBA00022729"/>
    </source>
</evidence>
<dbReference type="KEGG" id="fak:FUA48_11915"/>
<dbReference type="EMBL" id="CP042831">
    <property type="protein sequence ID" value="QEE50258.1"/>
    <property type="molecule type" value="Genomic_DNA"/>
</dbReference>
<protein>
    <submittedName>
        <fullName evidence="4">ABC transporter substrate-binding protein</fullName>
    </submittedName>
</protein>
<name>A0A5B9FWU6_9FLAO</name>
<organism evidence="4 5">
    <name type="scientific">Flavobacterium alkalisoli</name>
    <dbReference type="NCBI Taxonomy" id="2602769"/>
    <lineage>
        <taxon>Bacteria</taxon>
        <taxon>Pseudomonadati</taxon>
        <taxon>Bacteroidota</taxon>
        <taxon>Flavobacteriia</taxon>
        <taxon>Flavobacteriales</taxon>
        <taxon>Flavobacteriaceae</taxon>
        <taxon>Flavobacterium</taxon>
    </lineage>
</organism>
<reference evidence="4 5" key="1">
    <citation type="submission" date="2019-08" db="EMBL/GenBank/DDBJ databases">
        <title>Flavobacterium alkalisoli sp. nov., isolated from rhizosphere soil of Suaeda salsa.</title>
        <authorList>
            <person name="Sun J.-Q."/>
            <person name="Xu L."/>
        </authorList>
    </citation>
    <scope>NUCLEOTIDE SEQUENCE [LARGE SCALE GENOMIC DNA]</scope>
    <source>
        <strain evidence="4 5">XS-5</strain>
    </source>
</reference>
<dbReference type="Proteomes" id="UP000321222">
    <property type="component" value="Chromosome"/>
</dbReference>
<dbReference type="PANTHER" id="PTHR30483:SF6">
    <property type="entry name" value="PERIPLASMIC BINDING PROTEIN OF ABC TRANSPORTER FOR NATURAL AMINO ACIDS"/>
    <property type="match status" value="1"/>
</dbReference>
<keyword evidence="5" id="KW-1185">Reference proteome</keyword>
<comment type="similarity">
    <text evidence="1">Belongs to the leucine-binding protein family.</text>
</comment>
<evidence type="ECO:0000256" key="1">
    <source>
        <dbReference type="ARBA" id="ARBA00010062"/>
    </source>
</evidence>
<evidence type="ECO:0000259" key="3">
    <source>
        <dbReference type="Pfam" id="PF13458"/>
    </source>
</evidence>
<dbReference type="AlphaFoldDB" id="A0A5B9FWU6"/>
<dbReference type="InterPro" id="IPR028082">
    <property type="entry name" value="Peripla_BP_I"/>
</dbReference>
<dbReference type="CDD" id="cd06338">
    <property type="entry name" value="PBP1_ABC_ligand_binding-like"/>
    <property type="match status" value="1"/>
</dbReference>
<evidence type="ECO:0000313" key="4">
    <source>
        <dbReference type="EMBL" id="QEE50258.1"/>
    </source>
</evidence>
<sequence>MKTSPIRIGYSLSLTGPVSENAKAARLTHQIWERDINSRGGLLGRSVMLTCIDDRGDAAHAATIYRDLLDNDRVDLVLGGYGTNTLAASMPVVMEHKKFLIGLMGLGVNNELGYPNYFAMIPTGMRPNTALTEGFFELAAAQSPAPKTVVLLSAEAEFSINPVIGARANAAKYGLEVIKEFRYPLSTVDFTPVIEELGRVNADILFICSYLSDSVGLIKAISSGSYRPKMLGGAMIGPQSASVKTDLGPLLNGIVNYEYWVPVPKMEFTGVRELLAEYQRQAMVEKTDLLGYYVVPLAYAQLQVLEQAVRNTGSLNDEKLSEYCRGNAFETVMGTIRFAKGGEWEQARVVQVQFQNIRNKSIETFKDNATQVIVAPQSYASGTFMYPYSPDN</sequence>
<evidence type="ECO:0000313" key="5">
    <source>
        <dbReference type="Proteomes" id="UP000321222"/>
    </source>
</evidence>
<dbReference type="InterPro" id="IPR051010">
    <property type="entry name" value="BCAA_transport"/>
</dbReference>
<feature type="domain" description="Leucine-binding protein" evidence="3">
    <location>
        <begin position="5"/>
        <end position="351"/>
    </location>
</feature>
<keyword evidence="2" id="KW-0732">Signal</keyword>
<proteinExistence type="inferred from homology"/>
<dbReference type="RefSeq" id="WP_147583739.1">
    <property type="nucleotide sequence ID" value="NZ_CP042831.1"/>
</dbReference>